<gene>
    <name evidence="1" type="ORF">F9K91_02220</name>
    <name evidence="2" type="ORF">HGG76_15105</name>
</gene>
<evidence type="ECO:0000313" key="2">
    <source>
        <dbReference type="EMBL" id="NKW10266.1"/>
    </source>
</evidence>
<reference evidence="1 3" key="1">
    <citation type="submission" date="2019-09" db="EMBL/GenBank/DDBJ databases">
        <title>Taxonomic organization of the family Brucellaceae based on a phylogenomic approach.</title>
        <authorList>
            <person name="Leclercq S."/>
            <person name="Cloeckaert A."/>
            <person name="Zygmunt M.S."/>
        </authorList>
    </citation>
    <scope>NUCLEOTIDE SEQUENCE [LARGE SCALE GENOMIC DNA]</scope>
    <source>
        <strain evidence="1 3">LMG 18957</strain>
    </source>
</reference>
<organism evidence="2 4">
    <name type="scientific">Brucella tritici</name>
    <dbReference type="NCBI Taxonomy" id="94626"/>
    <lineage>
        <taxon>Bacteria</taxon>
        <taxon>Pseudomonadati</taxon>
        <taxon>Pseudomonadota</taxon>
        <taxon>Alphaproteobacteria</taxon>
        <taxon>Hyphomicrobiales</taxon>
        <taxon>Brucellaceae</taxon>
        <taxon>Brucella/Ochrobactrum group</taxon>
        <taxon>Brucella</taxon>
    </lineage>
</organism>
<dbReference type="EMBL" id="JAAXZB010000001">
    <property type="protein sequence ID" value="NKW10266.1"/>
    <property type="molecule type" value="Genomic_DNA"/>
</dbReference>
<reference evidence="2 4" key="2">
    <citation type="submission" date="2020-04" db="EMBL/GenBank/DDBJ databases">
        <title>Whole genome sequencing of clinical and environmental type strains of Ochrobactrum.</title>
        <authorList>
            <person name="Dharne M."/>
        </authorList>
    </citation>
    <scope>NUCLEOTIDE SEQUENCE [LARGE SCALE GENOMIC DNA]</scope>
    <source>
        <strain evidence="2 4">DSM 13340</strain>
    </source>
</reference>
<evidence type="ECO:0000313" key="3">
    <source>
        <dbReference type="Proteomes" id="UP000430843"/>
    </source>
</evidence>
<dbReference type="Proteomes" id="UP000430843">
    <property type="component" value="Unassembled WGS sequence"/>
</dbReference>
<name>A0A7X6FR19_9HYPH</name>
<accession>A0A7X6FR19</accession>
<dbReference type="EMBL" id="WBWA01000002">
    <property type="protein sequence ID" value="KAB2666775.1"/>
    <property type="molecule type" value="Genomic_DNA"/>
</dbReference>
<evidence type="ECO:0000313" key="1">
    <source>
        <dbReference type="EMBL" id="KAB2666775.1"/>
    </source>
</evidence>
<sequence length="79" mass="8594">MIMPGNSREVVVKALEGLSLAPHTLASKVINDLEDAGFRVVEYQELSGIIRDLLDMAERHGSMHPSVIRAKALIEILGA</sequence>
<dbReference type="Proteomes" id="UP000558475">
    <property type="component" value="Unassembled WGS sequence"/>
</dbReference>
<protein>
    <submittedName>
        <fullName evidence="2">Uncharacterized protein</fullName>
    </submittedName>
</protein>
<dbReference type="AlphaFoldDB" id="A0A7X6FR19"/>
<dbReference type="RefSeq" id="WP_006471877.1">
    <property type="nucleotide sequence ID" value="NZ_WBWA01000002.1"/>
</dbReference>
<proteinExistence type="predicted"/>
<comment type="caution">
    <text evidence="2">The sequence shown here is derived from an EMBL/GenBank/DDBJ whole genome shotgun (WGS) entry which is preliminary data.</text>
</comment>
<keyword evidence="3" id="KW-1185">Reference proteome</keyword>
<evidence type="ECO:0000313" key="4">
    <source>
        <dbReference type="Proteomes" id="UP000558475"/>
    </source>
</evidence>